<reference evidence="1 2" key="1">
    <citation type="submission" date="2021-07" db="EMBL/GenBank/DDBJ databases">
        <title>Actinomadura sp. PM05-2 isolated from lichen.</title>
        <authorList>
            <person name="Somphong A."/>
            <person name="Phongsopitanun W."/>
            <person name="Tanasupawat S."/>
            <person name="Peongsungnone V."/>
        </authorList>
    </citation>
    <scope>NUCLEOTIDE SEQUENCE [LARGE SCALE GENOMIC DNA]</scope>
    <source>
        <strain evidence="1 2">PM05-2</strain>
    </source>
</reference>
<evidence type="ECO:0000313" key="1">
    <source>
        <dbReference type="EMBL" id="MBW8483764.1"/>
    </source>
</evidence>
<protein>
    <submittedName>
        <fullName evidence="1">Uncharacterized protein</fullName>
    </submittedName>
</protein>
<dbReference type="EMBL" id="JAIBOA010000009">
    <property type="protein sequence ID" value="MBW8483764.1"/>
    <property type="molecule type" value="Genomic_DNA"/>
</dbReference>
<dbReference type="RefSeq" id="WP_220167005.1">
    <property type="nucleotide sequence ID" value="NZ_JAIBOA010000009.1"/>
</dbReference>
<proteinExistence type="predicted"/>
<comment type="caution">
    <text evidence="1">The sequence shown here is derived from an EMBL/GenBank/DDBJ whole genome shotgun (WGS) entry which is preliminary data.</text>
</comment>
<keyword evidence="2" id="KW-1185">Reference proteome</keyword>
<gene>
    <name evidence="1" type="ORF">K1Y72_15360</name>
</gene>
<name>A0ABS7FTN6_9ACTN</name>
<evidence type="ECO:0000313" key="2">
    <source>
        <dbReference type="Proteomes" id="UP000774570"/>
    </source>
</evidence>
<dbReference type="Proteomes" id="UP000774570">
    <property type="component" value="Unassembled WGS sequence"/>
</dbReference>
<accession>A0ABS7FTN6</accession>
<organism evidence="1 2">
    <name type="scientific">Actinomadura parmotrematis</name>
    <dbReference type="NCBI Taxonomy" id="2864039"/>
    <lineage>
        <taxon>Bacteria</taxon>
        <taxon>Bacillati</taxon>
        <taxon>Actinomycetota</taxon>
        <taxon>Actinomycetes</taxon>
        <taxon>Streptosporangiales</taxon>
        <taxon>Thermomonosporaceae</taxon>
        <taxon>Actinomadura</taxon>
    </lineage>
</organism>
<sequence>MGLDFSDDFLGLLNSESNFQSRPSFHVREIYEEGRRWNEVVLIFSLDIRPAESRDVQKWELRLSYPLEELAGAMLGADSGQREWIAMMMRTHVAEWWATKDQVAEFTAAGRRVG</sequence>